<dbReference type="InterPro" id="IPR036465">
    <property type="entry name" value="vWFA_dom_sf"/>
</dbReference>
<dbReference type="RefSeq" id="WP_051498166.1">
    <property type="nucleotide sequence ID" value="NZ_CBTK010000304.1"/>
</dbReference>
<comment type="caution">
    <text evidence="4">The sequence shown here is derived from an EMBL/GenBank/DDBJ whole genome shotgun (WGS) entry which is preliminary data.</text>
</comment>
<dbReference type="PANTHER" id="PTHR38730">
    <property type="entry name" value="SLL7028 PROTEIN"/>
    <property type="match status" value="1"/>
</dbReference>
<keyword evidence="5" id="KW-1185">Reference proteome</keyword>
<feature type="region of interest" description="Disordered" evidence="1">
    <location>
        <begin position="148"/>
        <end position="212"/>
    </location>
</feature>
<dbReference type="InterPro" id="IPR025154">
    <property type="entry name" value="Put_metallopeptidase_dom"/>
</dbReference>
<feature type="domain" description="VWA-like" evidence="2">
    <location>
        <begin position="316"/>
        <end position="429"/>
    </location>
</feature>
<sequence>MPQKLTARERIRRIAEVWFLREPLLFGVWMTHQLLASPHLQSIRVNHGQIEYNPRFIDSLNPRELEQAMQFEATRILLRHPYSRRKENSERSYLASNITLQEYLHSSLPFPNAKDVFGDSAFNQQYFEFYYNKLEEISDAARAAVKPETPAPLSNIQSSAGGRQSAAETQGAGESANAAAADETLEEPSAEQPDEKTGEASDQNADSENAAGSPLEHYTQAGVENAECWDEDDWLNERLNQAIEAVRESQSWGSIAGKLREQILATLKPKLDYRTVLRQFRANIIALNRELTRMKPSRRYEFLYMGSRRHFTTKLLIAVDVSGSMSSDELQRGFSTINRFFNYGIEQIDVIQFDTEIKGPPLILKKARRQVQITGRGGTDFTPVIDYIDQHRDYDGLIIFTDGYAPIPLRPKNRQTRVLWLFNHESNYQRAAALLRPIGRSIFLKADAKSNPTAVKPRKSRALMTPDLDHPEPGSYGT</sequence>
<evidence type="ECO:0000313" key="5">
    <source>
        <dbReference type="Proteomes" id="UP000019184"/>
    </source>
</evidence>
<evidence type="ECO:0008006" key="6">
    <source>
        <dbReference type="Google" id="ProtNLM"/>
    </source>
</evidence>
<feature type="domain" description="Putative metallopeptidase" evidence="3">
    <location>
        <begin position="28"/>
        <end position="300"/>
    </location>
</feature>
<name>A0A7U7J6C4_9GAMM</name>
<proteinExistence type="predicted"/>
<evidence type="ECO:0000313" key="4">
    <source>
        <dbReference type="EMBL" id="CDH47603.1"/>
    </source>
</evidence>
<feature type="region of interest" description="Disordered" evidence="1">
    <location>
        <begin position="449"/>
        <end position="478"/>
    </location>
</feature>
<dbReference type="Proteomes" id="UP000019184">
    <property type="component" value="Unassembled WGS sequence"/>
</dbReference>
<dbReference type="PANTHER" id="PTHR38730:SF1">
    <property type="entry name" value="SLL7028 PROTEIN"/>
    <property type="match status" value="1"/>
</dbReference>
<evidence type="ECO:0000259" key="2">
    <source>
        <dbReference type="Pfam" id="PF09967"/>
    </source>
</evidence>
<dbReference type="AlphaFoldDB" id="A0A7U7J6C4"/>
<accession>A0A7U7J6C4</accession>
<organism evidence="4 5">
    <name type="scientific">Candidatus Contendobacter odensis Run_B_J11</name>
    <dbReference type="NCBI Taxonomy" id="1400861"/>
    <lineage>
        <taxon>Bacteria</taxon>
        <taxon>Pseudomonadati</taxon>
        <taxon>Pseudomonadota</taxon>
        <taxon>Gammaproteobacteria</taxon>
        <taxon>Candidatus Competibacteraceae</taxon>
        <taxon>Candidatus Contendibacter</taxon>
    </lineage>
</organism>
<dbReference type="Pfam" id="PF13203">
    <property type="entry name" value="DUF2201_N"/>
    <property type="match status" value="1"/>
</dbReference>
<dbReference type="InterPro" id="IPR018698">
    <property type="entry name" value="VWA-like_dom"/>
</dbReference>
<dbReference type="Pfam" id="PF09967">
    <property type="entry name" value="DUF2201"/>
    <property type="match status" value="1"/>
</dbReference>
<protein>
    <recommendedName>
        <fullName evidence="6">VWA-like domain-containing protein</fullName>
    </recommendedName>
</protein>
<dbReference type="SUPFAM" id="SSF53300">
    <property type="entry name" value="vWA-like"/>
    <property type="match status" value="1"/>
</dbReference>
<feature type="compositionally biased region" description="Polar residues" evidence="1">
    <location>
        <begin position="152"/>
        <end position="168"/>
    </location>
</feature>
<feature type="compositionally biased region" description="Low complexity" evidence="1">
    <location>
        <begin position="172"/>
        <end position="182"/>
    </location>
</feature>
<evidence type="ECO:0000256" key="1">
    <source>
        <dbReference type="SAM" id="MobiDB-lite"/>
    </source>
</evidence>
<reference evidence="4 5" key="1">
    <citation type="journal article" date="2014" name="ISME J.">
        <title>Candidatus Competibacter-lineage genomes retrieved from metagenomes reveal functional metabolic diversity.</title>
        <authorList>
            <person name="McIlroy S.J."/>
            <person name="Albertsen M."/>
            <person name="Andresen E.K."/>
            <person name="Saunders A.M."/>
            <person name="Kristiansen R."/>
            <person name="Stokholm-Bjerregaard M."/>
            <person name="Nielsen K.L."/>
            <person name="Nielsen P.H."/>
        </authorList>
    </citation>
    <scope>NUCLEOTIDE SEQUENCE [LARGE SCALE GENOMIC DNA]</scope>
    <source>
        <strain evidence="4 5">Run_B_J11</strain>
    </source>
</reference>
<gene>
    <name evidence="4" type="ORF">BN874_850021</name>
</gene>
<dbReference type="EMBL" id="CBTK010000304">
    <property type="protein sequence ID" value="CDH47603.1"/>
    <property type="molecule type" value="Genomic_DNA"/>
</dbReference>
<evidence type="ECO:0000259" key="3">
    <source>
        <dbReference type="Pfam" id="PF13203"/>
    </source>
</evidence>
<dbReference type="OrthoDB" id="9809382at2"/>